<keyword evidence="2" id="KW-0677">Repeat</keyword>
<dbReference type="GO" id="GO:0005739">
    <property type="term" value="C:mitochondrion"/>
    <property type="evidence" value="ECO:0007669"/>
    <property type="project" value="TreeGrafter"/>
</dbReference>
<dbReference type="PROSITE" id="PS51375">
    <property type="entry name" value="PPR"/>
    <property type="match status" value="1"/>
</dbReference>
<dbReference type="NCBIfam" id="TIGR00756">
    <property type="entry name" value="PPR"/>
    <property type="match status" value="1"/>
</dbReference>
<dbReference type="Proteomes" id="UP001346149">
    <property type="component" value="Unassembled WGS sequence"/>
</dbReference>
<dbReference type="InterPro" id="IPR002885">
    <property type="entry name" value="PPR_rpt"/>
</dbReference>
<dbReference type="PANTHER" id="PTHR45717">
    <property type="entry name" value="OS12G0527900 PROTEIN"/>
    <property type="match status" value="1"/>
</dbReference>
<sequence length="219" mass="25376">MQDEDGVQRVWKKLKSCFHKMNDAEYTCMISSLLKFGKIEEAEKLYTEWESRSNTGDPRVANLLIASYINHNKIEKAEAFSDRIIQKGIDPCYTTWELFTWGNLKSDWMEKALEYFKRAIASVREWKFDKNLVSKMLEKLEEQGNVDVAEELLDEIRKAGKLNTEVYNSLLRTYAVAGKMPLIIAERMEKDGVPLNEVTHEIIDKTSKMCTSEVSCRLS</sequence>
<gene>
    <name evidence="4" type="ORF">SAY86_022916</name>
</gene>
<evidence type="ECO:0008006" key="6">
    <source>
        <dbReference type="Google" id="ProtNLM"/>
    </source>
</evidence>
<dbReference type="EMBL" id="JAXQNO010000008">
    <property type="protein sequence ID" value="KAK4792481.1"/>
    <property type="molecule type" value="Genomic_DNA"/>
</dbReference>
<comment type="similarity">
    <text evidence="1">Belongs to the PPR family. P subfamily.</text>
</comment>
<dbReference type="Pfam" id="PF01535">
    <property type="entry name" value="PPR"/>
    <property type="match status" value="1"/>
</dbReference>
<evidence type="ECO:0000313" key="4">
    <source>
        <dbReference type="EMBL" id="KAK4792481.1"/>
    </source>
</evidence>
<dbReference type="AlphaFoldDB" id="A0AAN7R9P8"/>
<name>A0AAN7R9P8_TRANT</name>
<proteinExistence type="inferred from homology"/>
<reference evidence="4 5" key="1">
    <citation type="journal article" date="2023" name="Hortic Res">
        <title>Pangenome of water caltrop reveals structural variations and asymmetric subgenome divergence after allopolyploidization.</title>
        <authorList>
            <person name="Zhang X."/>
            <person name="Chen Y."/>
            <person name="Wang L."/>
            <person name="Yuan Y."/>
            <person name="Fang M."/>
            <person name="Shi L."/>
            <person name="Lu R."/>
            <person name="Comes H.P."/>
            <person name="Ma Y."/>
            <person name="Chen Y."/>
            <person name="Huang G."/>
            <person name="Zhou Y."/>
            <person name="Zheng Z."/>
            <person name="Qiu Y."/>
        </authorList>
    </citation>
    <scope>NUCLEOTIDE SEQUENCE [LARGE SCALE GENOMIC DNA]</scope>
    <source>
        <strain evidence="4">F231</strain>
    </source>
</reference>
<evidence type="ECO:0000256" key="2">
    <source>
        <dbReference type="ARBA" id="ARBA00022737"/>
    </source>
</evidence>
<dbReference type="PANTHER" id="PTHR45717:SF45">
    <property type="entry name" value="OS12G0527900 PROTEIN"/>
    <property type="match status" value="1"/>
</dbReference>
<protein>
    <recommendedName>
        <fullName evidence="6">Pentatricopeptide repeat-containing protein</fullName>
    </recommendedName>
</protein>
<dbReference type="InterPro" id="IPR011990">
    <property type="entry name" value="TPR-like_helical_dom_sf"/>
</dbReference>
<accession>A0AAN7R9P8</accession>
<dbReference type="GO" id="GO:0003729">
    <property type="term" value="F:mRNA binding"/>
    <property type="evidence" value="ECO:0007669"/>
    <property type="project" value="UniProtKB-ARBA"/>
</dbReference>
<feature type="repeat" description="PPR" evidence="3">
    <location>
        <begin position="57"/>
        <end position="91"/>
    </location>
</feature>
<comment type="caution">
    <text evidence="4">The sequence shown here is derived from an EMBL/GenBank/DDBJ whole genome shotgun (WGS) entry which is preliminary data.</text>
</comment>
<dbReference type="Gene3D" id="1.25.40.10">
    <property type="entry name" value="Tetratricopeptide repeat domain"/>
    <property type="match status" value="2"/>
</dbReference>
<organism evidence="4 5">
    <name type="scientific">Trapa natans</name>
    <name type="common">Water chestnut</name>
    <dbReference type="NCBI Taxonomy" id="22666"/>
    <lineage>
        <taxon>Eukaryota</taxon>
        <taxon>Viridiplantae</taxon>
        <taxon>Streptophyta</taxon>
        <taxon>Embryophyta</taxon>
        <taxon>Tracheophyta</taxon>
        <taxon>Spermatophyta</taxon>
        <taxon>Magnoliopsida</taxon>
        <taxon>eudicotyledons</taxon>
        <taxon>Gunneridae</taxon>
        <taxon>Pentapetalae</taxon>
        <taxon>rosids</taxon>
        <taxon>malvids</taxon>
        <taxon>Myrtales</taxon>
        <taxon>Lythraceae</taxon>
        <taxon>Trapa</taxon>
    </lineage>
</organism>
<dbReference type="SUPFAM" id="SSF48452">
    <property type="entry name" value="TPR-like"/>
    <property type="match status" value="1"/>
</dbReference>
<evidence type="ECO:0000313" key="5">
    <source>
        <dbReference type="Proteomes" id="UP001346149"/>
    </source>
</evidence>
<evidence type="ECO:0000256" key="3">
    <source>
        <dbReference type="PROSITE-ProRule" id="PRU00708"/>
    </source>
</evidence>
<keyword evidence="5" id="KW-1185">Reference proteome</keyword>
<evidence type="ECO:0000256" key="1">
    <source>
        <dbReference type="ARBA" id="ARBA00007626"/>
    </source>
</evidence>